<dbReference type="Gene3D" id="3.10.450.50">
    <property type="match status" value="1"/>
</dbReference>
<evidence type="ECO:0000313" key="2">
    <source>
        <dbReference type="Proteomes" id="UP000753961"/>
    </source>
</evidence>
<proteinExistence type="predicted"/>
<sequence length="93" mass="10630">MYKKDYVDSSICGSFDEVKKKMLNRSQSFKWKRDLKDLQAIYDSFTTPLKPLPGVHSPLQSSQTVIHTSKKVGRNDPCPCGSGKKYKKCCLRK</sequence>
<dbReference type="PANTHER" id="PTHR33747:SF1">
    <property type="entry name" value="ADENYLATE CYCLASE-ASSOCIATED CAP C-TERMINAL DOMAIN-CONTAINING PROTEIN"/>
    <property type="match status" value="1"/>
</dbReference>
<comment type="caution">
    <text evidence="1">The sequence shown here is derived from an EMBL/GenBank/DDBJ whole genome shotgun (WGS) entry which is preliminary data.</text>
</comment>
<dbReference type="InterPro" id="IPR004027">
    <property type="entry name" value="SEC_C_motif"/>
</dbReference>
<gene>
    <name evidence="1" type="ORF">KUV50_18250</name>
</gene>
<dbReference type="Pfam" id="PF02810">
    <property type="entry name" value="SEC-C"/>
    <property type="match status" value="1"/>
</dbReference>
<protein>
    <submittedName>
        <fullName evidence="1">SEC-C domain-containing protein</fullName>
    </submittedName>
</protein>
<dbReference type="PANTHER" id="PTHR33747">
    <property type="entry name" value="UPF0225 PROTEIN SCO1677"/>
    <property type="match status" value="1"/>
</dbReference>
<dbReference type="AlphaFoldDB" id="A0A953HXN2"/>
<dbReference type="Proteomes" id="UP000753961">
    <property type="component" value="Unassembled WGS sequence"/>
</dbReference>
<reference evidence="1" key="1">
    <citation type="submission" date="2021-06" db="EMBL/GenBank/DDBJ databases">
        <title>44 bacteria genomes isolated from Dapeng, Shenzhen.</title>
        <authorList>
            <person name="Zheng W."/>
            <person name="Yu S."/>
            <person name="Huang Y."/>
        </authorList>
    </citation>
    <scope>NUCLEOTIDE SEQUENCE</scope>
    <source>
        <strain evidence="1">DP5N28-2</strain>
    </source>
</reference>
<dbReference type="EMBL" id="JAHVHU010000023">
    <property type="protein sequence ID" value="MBY5960100.1"/>
    <property type="molecule type" value="Genomic_DNA"/>
</dbReference>
<evidence type="ECO:0000313" key="1">
    <source>
        <dbReference type="EMBL" id="MBY5960100.1"/>
    </source>
</evidence>
<dbReference type="SUPFAM" id="SSF103642">
    <property type="entry name" value="Sec-C motif"/>
    <property type="match status" value="1"/>
</dbReference>
<keyword evidence="2" id="KW-1185">Reference proteome</keyword>
<organism evidence="1 2">
    <name type="scientific">Membranihabitans marinus</name>
    <dbReference type="NCBI Taxonomy" id="1227546"/>
    <lineage>
        <taxon>Bacteria</taxon>
        <taxon>Pseudomonadati</taxon>
        <taxon>Bacteroidota</taxon>
        <taxon>Saprospiria</taxon>
        <taxon>Saprospirales</taxon>
        <taxon>Saprospiraceae</taxon>
        <taxon>Membranihabitans</taxon>
    </lineage>
</organism>
<accession>A0A953HXN2</accession>
<name>A0A953HXN2_9BACT</name>